<dbReference type="Proteomes" id="UP000019849">
    <property type="component" value="Unassembled WGS sequence"/>
</dbReference>
<sequence>MTNIVILTGNIGRDAETTTTAGGIMITNLSVATSYPLFADGKIVRDEDGRARLVTDWHRVVAFDNKRAQKCVKGMKVLVIGRNKTNKWQDRDGNDRYTTEVIVKSIEHLAWPKRQNEDIDPDDLDDEIPE</sequence>
<keyword evidence="2" id="KW-0233">DNA recombination</keyword>
<dbReference type="NCBIfam" id="TIGR00621">
    <property type="entry name" value="ssb"/>
    <property type="match status" value="1"/>
</dbReference>
<dbReference type="InterPro" id="IPR012340">
    <property type="entry name" value="NA-bd_OB-fold"/>
</dbReference>
<dbReference type="Gene3D" id="2.40.50.140">
    <property type="entry name" value="Nucleic acid-binding proteins"/>
    <property type="match status" value="1"/>
</dbReference>
<dbReference type="GO" id="GO:0009295">
    <property type="term" value="C:nucleoid"/>
    <property type="evidence" value="ECO:0007669"/>
    <property type="project" value="TreeGrafter"/>
</dbReference>
<dbReference type="InterPro" id="IPR011344">
    <property type="entry name" value="ssDNA-bd"/>
</dbReference>
<evidence type="ECO:0000313" key="5">
    <source>
        <dbReference type="EMBL" id="EXL10560.1"/>
    </source>
</evidence>
<dbReference type="PROSITE" id="PS50935">
    <property type="entry name" value="SSB"/>
    <property type="match status" value="1"/>
</dbReference>
<dbReference type="PIRSF" id="PIRSF002070">
    <property type="entry name" value="SSB"/>
    <property type="match status" value="1"/>
</dbReference>
<keyword evidence="1 3" id="KW-0238">DNA-binding</keyword>
<evidence type="ECO:0000256" key="2">
    <source>
        <dbReference type="ARBA" id="ARBA00023172"/>
    </source>
</evidence>
<dbReference type="PANTHER" id="PTHR10302:SF27">
    <property type="entry name" value="SINGLE-STRANDED DNA-BINDING PROTEIN"/>
    <property type="match status" value="1"/>
</dbReference>
<dbReference type="EMBL" id="JENY01000001">
    <property type="protein sequence ID" value="EXL10560.1"/>
    <property type="molecule type" value="Genomic_DNA"/>
</dbReference>
<organism evidence="5 6">
    <name type="scientific">Aquamicrobium defluvii</name>
    <dbReference type="NCBI Taxonomy" id="69279"/>
    <lineage>
        <taxon>Bacteria</taxon>
        <taxon>Pseudomonadati</taxon>
        <taxon>Pseudomonadota</taxon>
        <taxon>Alphaproteobacteria</taxon>
        <taxon>Hyphomicrobiales</taxon>
        <taxon>Phyllobacteriaceae</taxon>
        <taxon>Aquamicrobium</taxon>
    </lineage>
</organism>
<dbReference type="SUPFAM" id="SSF50249">
    <property type="entry name" value="Nucleic acid-binding proteins"/>
    <property type="match status" value="1"/>
</dbReference>
<accession>A0A011VQA4</accession>
<evidence type="ECO:0000313" key="6">
    <source>
        <dbReference type="Proteomes" id="UP000019849"/>
    </source>
</evidence>
<dbReference type="HOGENOM" id="CLU_078758_2_2_5"/>
<dbReference type="AlphaFoldDB" id="A0A011VQA4"/>
<proteinExistence type="predicted"/>
<dbReference type="STRING" id="69279.BG36_01570"/>
<gene>
    <name evidence="5" type="ORF">BG36_01570</name>
</gene>
<dbReference type="eggNOG" id="COG0629">
    <property type="taxonomic scope" value="Bacteria"/>
</dbReference>
<dbReference type="GO" id="GO:0006260">
    <property type="term" value="P:DNA replication"/>
    <property type="evidence" value="ECO:0007669"/>
    <property type="project" value="InterPro"/>
</dbReference>
<dbReference type="GO" id="GO:0003697">
    <property type="term" value="F:single-stranded DNA binding"/>
    <property type="evidence" value="ECO:0007669"/>
    <property type="project" value="InterPro"/>
</dbReference>
<reference evidence="5 6" key="1">
    <citation type="submission" date="2014-02" db="EMBL/GenBank/DDBJ databases">
        <title>Aquamicrobium defluvii Genome sequencing.</title>
        <authorList>
            <person name="Wang X."/>
        </authorList>
    </citation>
    <scope>NUCLEOTIDE SEQUENCE [LARGE SCALE GENOMIC DNA]</scope>
    <source>
        <strain evidence="5 6">W13Z1</strain>
    </source>
</reference>
<comment type="caution">
    <text evidence="5">The sequence shown here is derived from an EMBL/GenBank/DDBJ whole genome shotgun (WGS) entry which is preliminary data.</text>
</comment>
<evidence type="ECO:0000256" key="4">
    <source>
        <dbReference type="RuleBase" id="RU000524"/>
    </source>
</evidence>
<protein>
    <recommendedName>
        <fullName evidence="3 4">Single-stranded DNA-binding protein</fullName>
    </recommendedName>
</protein>
<dbReference type="PANTHER" id="PTHR10302">
    <property type="entry name" value="SINGLE-STRANDED DNA-BINDING PROTEIN"/>
    <property type="match status" value="1"/>
</dbReference>
<evidence type="ECO:0000256" key="3">
    <source>
        <dbReference type="PIRNR" id="PIRNR002070"/>
    </source>
</evidence>
<name>A0A011VQA4_9HYPH</name>
<dbReference type="PATRIC" id="fig|69279.3.peg.320"/>
<dbReference type="GO" id="GO:0006310">
    <property type="term" value="P:DNA recombination"/>
    <property type="evidence" value="ECO:0007669"/>
    <property type="project" value="UniProtKB-KW"/>
</dbReference>
<dbReference type="CDD" id="cd04496">
    <property type="entry name" value="SSB_OBF"/>
    <property type="match status" value="1"/>
</dbReference>
<dbReference type="Pfam" id="PF00436">
    <property type="entry name" value="SSB"/>
    <property type="match status" value="1"/>
</dbReference>
<evidence type="ECO:0000256" key="1">
    <source>
        <dbReference type="ARBA" id="ARBA00023125"/>
    </source>
</evidence>
<dbReference type="InterPro" id="IPR000424">
    <property type="entry name" value="Primosome_PriB/ssb"/>
</dbReference>
<dbReference type="RefSeq" id="WP_035022465.1">
    <property type="nucleotide sequence ID" value="NZ_KK073877.1"/>
</dbReference>